<evidence type="ECO:0000256" key="2">
    <source>
        <dbReference type="ARBA" id="ARBA00004401"/>
    </source>
</evidence>
<dbReference type="InterPro" id="IPR000223">
    <property type="entry name" value="Pept_S26A_signal_pept_1"/>
</dbReference>
<dbReference type="InterPro" id="IPR019533">
    <property type="entry name" value="Peptidase_S26"/>
</dbReference>
<keyword evidence="6" id="KW-0472">Membrane</keyword>
<evidence type="ECO:0000256" key="3">
    <source>
        <dbReference type="ARBA" id="ARBA00009370"/>
    </source>
</evidence>
<proteinExistence type="inferred from homology"/>
<dbReference type="CDD" id="cd06530">
    <property type="entry name" value="S26_SPase_I"/>
    <property type="match status" value="1"/>
</dbReference>
<evidence type="ECO:0000256" key="5">
    <source>
        <dbReference type="ARBA" id="ARBA00022801"/>
    </source>
</evidence>
<evidence type="ECO:0000256" key="7">
    <source>
        <dbReference type="SAM" id="MobiDB-lite"/>
    </source>
</evidence>
<dbReference type="Gene3D" id="2.10.109.10">
    <property type="entry name" value="Umud Fragment, subunit A"/>
    <property type="match status" value="1"/>
</dbReference>
<dbReference type="SUPFAM" id="SSF51306">
    <property type="entry name" value="LexA/Signal peptidase"/>
    <property type="match status" value="1"/>
</dbReference>
<dbReference type="InterPro" id="IPR019758">
    <property type="entry name" value="Pept_S26A_signal_pept_1_CS"/>
</dbReference>
<evidence type="ECO:0000313" key="9">
    <source>
        <dbReference type="EMBL" id="MEX0426440.1"/>
    </source>
</evidence>
<keyword evidence="10" id="KW-1185">Reference proteome</keyword>
<dbReference type="GO" id="GO:0009003">
    <property type="term" value="F:signal peptidase activity"/>
    <property type="evidence" value="ECO:0007669"/>
    <property type="project" value="UniProtKB-EC"/>
</dbReference>
<evidence type="ECO:0000256" key="6">
    <source>
        <dbReference type="RuleBase" id="RU362042"/>
    </source>
</evidence>
<keyword evidence="6" id="KW-0645">Protease</keyword>
<reference evidence="9 10" key="1">
    <citation type="submission" date="2024-07" db="EMBL/GenBank/DDBJ databases">
        <authorList>
            <person name="Lee S."/>
            <person name="Kang M."/>
        </authorList>
    </citation>
    <scope>NUCLEOTIDE SEQUENCE [LARGE SCALE GENOMIC DNA]</scope>
    <source>
        <strain evidence="9 10">DS6</strain>
    </source>
</reference>
<dbReference type="InterPro" id="IPR036286">
    <property type="entry name" value="LexA/Signal_pep-like_sf"/>
</dbReference>
<protein>
    <recommendedName>
        <fullName evidence="4 6">Signal peptidase I</fullName>
        <ecNumber evidence="4 6">3.4.21.89</ecNumber>
    </recommendedName>
</protein>
<comment type="subcellular location">
    <subcellularLocation>
        <location evidence="2">Cell membrane</location>
        <topology evidence="2">Single-pass type II membrane protein</topology>
    </subcellularLocation>
    <subcellularLocation>
        <location evidence="6">Membrane</location>
        <topology evidence="6">Single-pass type II membrane protein</topology>
    </subcellularLocation>
</comment>
<keyword evidence="6" id="KW-0812">Transmembrane</keyword>
<feature type="transmembrane region" description="Helical" evidence="6">
    <location>
        <begin position="47"/>
        <end position="69"/>
    </location>
</feature>
<dbReference type="RefSeq" id="WP_367991133.1">
    <property type="nucleotide sequence ID" value="NZ_JBFPJR010000003.1"/>
</dbReference>
<keyword evidence="6" id="KW-1133">Transmembrane helix</keyword>
<dbReference type="PANTHER" id="PTHR43390:SF1">
    <property type="entry name" value="CHLOROPLAST PROCESSING PEPTIDASE"/>
    <property type="match status" value="1"/>
</dbReference>
<comment type="catalytic activity">
    <reaction evidence="1 6">
        <text>Cleavage of hydrophobic, N-terminal signal or leader sequences from secreted and periplasmic proteins.</text>
        <dbReference type="EC" id="3.4.21.89"/>
    </reaction>
</comment>
<dbReference type="Proteomes" id="UP001556631">
    <property type="component" value="Unassembled WGS sequence"/>
</dbReference>
<gene>
    <name evidence="9" type="primary">lepB</name>
    <name evidence="9" type="ORF">AB3X52_02325</name>
</gene>
<dbReference type="NCBIfam" id="TIGR02227">
    <property type="entry name" value="sigpep_I_bact"/>
    <property type="match status" value="1"/>
</dbReference>
<dbReference type="PANTHER" id="PTHR43390">
    <property type="entry name" value="SIGNAL PEPTIDASE I"/>
    <property type="match status" value="1"/>
</dbReference>
<comment type="caution">
    <text evidence="9">The sequence shown here is derived from an EMBL/GenBank/DDBJ whole genome shotgun (WGS) entry which is preliminary data.</text>
</comment>
<dbReference type="PRINTS" id="PR00727">
    <property type="entry name" value="LEADERPTASE"/>
</dbReference>
<evidence type="ECO:0000256" key="1">
    <source>
        <dbReference type="ARBA" id="ARBA00000677"/>
    </source>
</evidence>
<dbReference type="PROSITE" id="PS00761">
    <property type="entry name" value="SPASE_I_3"/>
    <property type="match status" value="1"/>
</dbReference>
<name>A0ABV3SU18_9ACTN</name>
<comment type="similarity">
    <text evidence="3 6">Belongs to the peptidase S26 family.</text>
</comment>
<keyword evidence="5 6" id="KW-0378">Hydrolase</keyword>
<organism evidence="9 10">
    <name type="scientific">Nocardioides eburneus</name>
    <dbReference type="NCBI Taxonomy" id="3231482"/>
    <lineage>
        <taxon>Bacteria</taxon>
        <taxon>Bacillati</taxon>
        <taxon>Actinomycetota</taxon>
        <taxon>Actinomycetes</taxon>
        <taxon>Propionibacteriales</taxon>
        <taxon>Nocardioidaceae</taxon>
        <taxon>Nocardioides</taxon>
    </lineage>
</organism>
<feature type="domain" description="Peptidase S26" evidence="8">
    <location>
        <begin position="44"/>
        <end position="259"/>
    </location>
</feature>
<dbReference type="EC" id="3.4.21.89" evidence="4 6"/>
<dbReference type="Pfam" id="PF10502">
    <property type="entry name" value="Peptidase_S26"/>
    <property type="match status" value="1"/>
</dbReference>
<evidence type="ECO:0000256" key="4">
    <source>
        <dbReference type="ARBA" id="ARBA00013208"/>
    </source>
</evidence>
<accession>A0ABV3SU18</accession>
<evidence type="ECO:0000259" key="8">
    <source>
        <dbReference type="Pfam" id="PF10502"/>
    </source>
</evidence>
<evidence type="ECO:0000313" key="10">
    <source>
        <dbReference type="Proteomes" id="UP001556631"/>
    </source>
</evidence>
<sequence>MTSDDRDPTTVEVEPSGLADERDGSRSSRSGGRRPAGRQMPLWQETAVLVVIAIVVAVVVKSFFLQAFYIPSESMEPGLVKNDRILVEKPSYWAGGEPQRGDVIVFSDPGGWLSAEEDSEPGNLVTKGLAKIGLYPTGGHLVKRVIGVAGDVVSCCDKHGRLMVNGTPLDEPYARPGTTPSTGARNGVPCYGPMPGLLNGSCHWTAPKVPDGFVFVMGDNRARSADSTVHLCTAQVTDCSDVPFVPTHDVVGKVFALAWPFGRAHWEHRPTTFDSVPNP</sequence>
<feature type="region of interest" description="Disordered" evidence="7">
    <location>
        <begin position="1"/>
        <end position="38"/>
    </location>
</feature>
<dbReference type="EMBL" id="JBFPJR010000003">
    <property type="protein sequence ID" value="MEX0426440.1"/>
    <property type="molecule type" value="Genomic_DNA"/>
</dbReference>